<gene>
    <name evidence="1" type="primary">NSUN6</name>
</gene>
<dbReference type="Proteomes" id="UP000265140">
    <property type="component" value="Chromosome 21"/>
</dbReference>
<accession>A0A6Q2ZFT1</accession>
<evidence type="ECO:0000313" key="2">
    <source>
        <dbReference type="Proteomes" id="UP000265140"/>
    </source>
</evidence>
<reference evidence="1" key="2">
    <citation type="submission" date="2020-02" db="EMBL/GenBank/DDBJ databases">
        <title>Esox lucius (northern pike) genome, fEsoLuc1, primary haplotype.</title>
        <authorList>
            <person name="Myers G."/>
            <person name="Karagic N."/>
            <person name="Meyer A."/>
            <person name="Pippel M."/>
            <person name="Reichard M."/>
            <person name="Winkler S."/>
            <person name="Tracey A."/>
            <person name="Sims Y."/>
            <person name="Howe K."/>
            <person name="Rhie A."/>
            <person name="Formenti G."/>
            <person name="Durbin R."/>
            <person name="Fedrigo O."/>
            <person name="Jarvis E.D."/>
        </authorList>
    </citation>
    <scope>NUCLEOTIDE SEQUENCE [LARGE SCALE GENOMIC DNA]</scope>
</reference>
<reference evidence="1" key="3">
    <citation type="submission" date="2025-08" db="UniProtKB">
        <authorList>
            <consortium name="Ensembl"/>
        </authorList>
    </citation>
    <scope>IDENTIFICATION</scope>
</reference>
<keyword evidence="2" id="KW-1185">Reference proteome</keyword>
<proteinExistence type="predicted"/>
<organism evidence="1 2">
    <name type="scientific">Esox lucius</name>
    <name type="common">Northern pike</name>
    <dbReference type="NCBI Taxonomy" id="8010"/>
    <lineage>
        <taxon>Eukaryota</taxon>
        <taxon>Metazoa</taxon>
        <taxon>Chordata</taxon>
        <taxon>Craniata</taxon>
        <taxon>Vertebrata</taxon>
        <taxon>Euteleostomi</taxon>
        <taxon>Actinopterygii</taxon>
        <taxon>Neopterygii</taxon>
        <taxon>Teleostei</taxon>
        <taxon>Protacanthopterygii</taxon>
        <taxon>Esociformes</taxon>
        <taxon>Esocidae</taxon>
        <taxon>Esox</taxon>
    </lineage>
</organism>
<sequence>MSEDMSIFPRIALKPEVHDYLRNVFSNKEVLAAVGQGEAEKRFQRLLSCLSHPPAITCVRTSTHLAPLEEIQHRLEEELKQVGAVCFPSQQGHYRFLHRQVPEALTWLDWSEYSTLPGQNRAVHRSFTQAPAERKQWRLPVSMCSGGIVFSSP</sequence>
<dbReference type="GeneTree" id="ENSGT00940000155370"/>
<dbReference type="Ensembl" id="ENSELUT00000085340.2">
    <property type="protein sequence ID" value="ENSELUP00000076733.1"/>
    <property type="gene ID" value="ENSELUG00000021983.3"/>
</dbReference>
<reference evidence="1" key="4">
    <citation type="submission" date="2025-09" db="UniProtKB">
        <authorList>
            <consortium name="Ensembl"/>
        </authorList>
    </citation>
    <scope>IDENTIFICATION</scope>
</reference>
<protein>
    <submittedName>
        <fullName evidence="1">Uncharacterized protein</fullName>
    </submittedName>
</protein>
<reference evidence="2" key="1">
    <citation type="journal article" date="2014" name="PLoS ONE">
        <title>The genome and linkage map of the northern pike (Esox lucius): conserved synteny revealed between the salmonid sister group and the Neoteleostei.</title>
        <authorList>
            <person name="Rondeau E.B."/>
            <person name="Minkley D.R."/>
            <person name="Leong J.S."/>
            <person name="Messmer A.M."/>
            <person name="Jantzen J.R."/>
            <person name="von Schalburg K.R."/>
            <person name="Lemon C."/>
            <person name="Bird N.H."/>
            <person name="Koop B.F."/>
        </authorList>
    </citation>
    <scope>NUCLEOTIDE SEQUENCE</scope>
</reference>
<dbReference type="AlphaFoldDB" id="A0A6Q2ZFT1"/>
<dbReference type="Bgee" id="ENSELUG00000021983">
    <property type="expression patterns" value="Expressed in testis and 14 other cell types or tissues"/>
</dbReference>
<name>A0A6Q2ZFT1_ESOLU</name>
<evidence type="ECO:0000313" key="1">
    <source>
        <dbReference type="Ensembl" id="ENSELUP00000076733.1"/>
    </source>
</evidence>